<reference evidence="2 3" key="1">
    <citation type="submission" date="2016-10" db="EMBL/GenBank/DDBJ databases">
        <authorList>
            <person name="de Groot N.N."/>
        </authorList>
    </citation>
    <scope>NUCLEOTIDE SEQUENCE [LARGE SCALE GENOMIC DNA]</scope>
    <source>
        <strain evidence="2 3">DSM 2698</strain>
    </source>
</reference>
<dbReference type="SUPFAM" id="SSF53448">
    <property type="entry name" value="Nucleotide-diphospho-sugar transferases"/>
    <property type="match status" value="1"/>
</dbReference>
<dbReference type="OrthoDB" id="9802649at2"/>
<dbReference type="InterPro" id="IPR050834">
    <property type="entry name" value="Glycosyltransf_2"/>
</dbReference>
<dbReference type="EMBL" id="FMVW01000003">
    <property type="protein sequence ID" value="SCZ34647.1"/>
    <property type="molecule type" value="Genomic_DNA"/>
</dbReference>
<protein>
    <submittedName>
        <fullName evidence="2">Glycosyl transferase family 2</fullName>
    </submittedName>
</protein>
<name>A0A1G5NB66_AFIMA</name>
<keyword evidence="3" id="KW-1185">Reference proteome</keyword>
<dbReference type="PANTHER" id="PTHR43685:SF2">
    <property type="entry name" value="GLYCOSYLTRANSFERASE 2-LIKE DOMAIN-CONTAINING PROTEIN"/>
    <property type="match status" value="1"/>
</dbReference>
<feature type="domain" description="Glycosyltransferase 2-like" evidence="1">
    <location>
        <begin position="15"/>
        <end position="122"/>
    </location>
</feature>
<accession>A0A1G5NB66</accession>
<proteinExistence type="predicted"/>
<keyword evidence="2" id="KW-0808">Transferase</keyword>
<evidence type="ECO:0000313" key="2">
    <source>
        <dbReference type="EMBL" id="SCZ34647.1"/>
    </source>
</evidence>
<dbReference type="PANTHER" id="PTHR43685">
    <property type="entry name" value="GLYCOSYLTRANSFERASE"/>
    <property type="match status" value="1"/>
</dbReference>
<dbReference type="InterPro" id="IPR001173">
    <property type="entry name" value="Glyco_trans_2-like"/>
</dbReference>
<dbReference type="STRING" id="1120955.SAMN03080610_01735"/>
<evidence type="ECO:0000313" key="3">
    <source>
        <dbReference type="Proteomes" id="UP000199347"/>
    </source>
</evidence>
<dbReference type="InterPro" id="IPR029044">
    <property type="entry name" value="Nucleotide-diphossugar_trans"/>
</dbReference>
<dbReference type="Gene3D" id="3.90.550.10">
    <property type="entry name" value="Spore Coat Polysaccharide Biosynthesis Protein SpsA, Chain A"/>
    <property type="match status" value="1"/>
</dbReference>
<dbReference type="GO" id="GO:0016740">
    <property type="term" value="F:transferase activity"/>
    <property type="evidence" value="ECO:0007669"/>
    <property type="project" value="UniProtKB-KW"/>
</dbReference>
<organism evidence="2 3">
    <name type="scientific">Afifella marina DSM 2698</name>
    <dbReference type="NCBI Taxonomy" id="1120955"/>
    <lineage>
        <taxon>Bacteria</taxon>
        <taxon>Pseudomonadati</taxon>
        <taxon>Pseudomonadota</taxon>
        <taxon>Alphaproteobacteria</taxon>
        <taxon>Hyphomicrobiales</taxon>
        <taxon>Afifellaceae</taxon>
        <taxon>Afifella</taxon>
    </lineage>
</organism>
<sequence>MSLSRNEPDAPRTAILLSVYNGERFLLPQIQSLKTQSVAPIDLWISDDGSSDGSGEILAETERQWDKGACHLLTGPRDGFAANFRALLANPDIGADYVAFCDQDDLWDEDKLAAALGWLAGEDPKTPALYCTRTRLIAEDGSLLGHSPLFPRTPTFQNAILQSIAGGNTMVMNRAAHELMREASRRSDFVSHDWWCYMMVTGAGGRVHYSPEARIGYRQHGCNLVGANSSWPARLRRITFLTKGGFQGWNAQNLAGLRACWDLLTPDARNVIERIEQARSGPLPKRLSALWKSGAYRQTVYGDIGLYVGCIINRL</sequence>
<dbReference type="Proteomes" id="UP000199347">
    <property type="component" value="Unassembled WGS sequence"/>
</dbReference>
<gene>
    <name evidence="2" type="ORF">SAMN03080610_01735</name>
</gene>
<dbReference type="AlphaFoldDB" id="A0A1G5NB66"/>
<dbReference type="Pfam" id="PF00535">
    <property type="entry name" value="Glycos_transf_2"/>
    <property type="match status" value="1"/>
</dbReference>
<evidence type="ECO:0000259" key="1">
    <source>
        <dbReference type="Pfam" id="PF00535"/>
    </source>
</evidence>
<dbReference type="RefSeq" id="WP_092811643.1">
    <property type="nucleotide sequence ID" value="NZ_FMVW01000003.1"/>
</dbReference>